<dbReference type="EMBL" id="CAJNOQ010000393">
    <property type="protein sequence ID" value="CAF0796172.1"/>
    <property type="molecule type" value="Genomic_DNA"/>
</dbReference>
<feature type="compositionally biased region" description="Low complexity" evidence="1">
    <location>
        <begin position="137"/>
        <end position="151"/>
    </location>
</feature>
<dbReference type="Proteomes" id="UP000677228">
    <property type="component" value="Unassembled WGS sequence"/>
</dbReference>
<proteinExistence type="predicted"/>
<evidence type="ECO:0000313" key="4">
    <source>
        <dbReference type="EMBL" id="CAF3580783.1"/>
    </source>
</evidence>
<feature type="region of interest" description="Disordered" evidence="1">
    <location>
        <begin position="127"/>
        <end position="192"/>
    </location>
</feature>
<evidence type="ECO:0000313" key="6">
    <source>
        <dbReference type="Proteomes" id="UP000663829"/>
    </source>
</evidence>
<sequence>MATTANNNDMCTKLSETTITTSSSNNILSSSSPVSTTLQKLPHLLETTTTTDNEFHRASQQSYSHSVFVDSLRDWRDPLLHGSEPIEIPLCPRCSACKCRSLLNRPTVNTSHPRRIYQYEDIHHDHLHHNHSHHHPSCPSYKSKSYSPVNRNRSRSRSSGRTFSHDSSIRLNSDQSMSTSSSPKDRAKSLSTIVKSKIPVRSLTGVFNSTKTTRSNSNIQTSDRAKKTLIPRPIVNKNNFKNQLKEQPQQTEKVDDQIIPIENVISLDVPVYDAKIDENKDVEEKHSSDFDPDR</sequence>
<gene>
    <name evidence="2" type="ORF">GPM918_LOCUS3264</name>
    <name evidence="3" type="ORF">OVA965_LOCUS19804</name>
    <name evidence="4" type="ORF">SRO942_LOCUS3264</name>
    <name evidence="5" type="ORF">TMI583_LOCUS19979</name>
</gene>
<dbReference type="Proteomes" id="UP000663829">
    <property type="component" value="Unassembled WGS sequence"/>
</dbReference>
<dbReference type="EMBL" id="CAJOBC010000393">
    <property type="protein sequence ID" value="CAF3580783.1"/>
    <property type="molecule type" value="Genomic_DNA"/>
</dbReference>
<organism evidence="2 6">
    <name type="scientific">Didymodactylos carnosus</name>
    <dbReference type="NCBI Taxonomy" id="1234261"/>
    <lineage>
        <taxon>Eukaryota</taxon>
        <taxon>Metazoa</taxon>
        <taxon>Spiralia</taxon>
        <taxon>Gnathifera</taxon>
        <taxon>Rotifera</taxon>
        <taxon>Eurotatoria</taxon>
        <taxon>Bdelloidea</taxon>
        <taxon>Philodinida</taxon>
        <taxon>Philodinidae</taxon>
        <taxon>Didymodactylos</taxon>
    </lineage>
</organism>
<keyword evidence="6" id="KW-1185">Reference proteome</keyword>
<dbReference type="EMBL" id="CAJOBA010013641">
    <property type="protein sequence ID" value="CAF3880254.1"/>
    <property type="molecule type" value="Genomic_DNA"/>
</dbReference>
<dbReference type="Proteomes" id="UP000681722">
    <property type="component" value="Unassembled WGS sequence"/>
</dbReference>
<evidence type="ECO:0000313" key="5">
    <source>
        <dbReference type="EMBL" id="CAF3880254.1"/>
    </source>
</evidence>
<reference evidence="2" key="1">
    <citation type="submission" date="2021-02" db="EMBL/GenBank/DDBJ databases">
        <authorList>
            <person name="Nowell W R."/>
        </authorList>
    </citation>
    <scope>NUCLEOTIDE SEQUENCE</scope>
</reference>
<dbReference type="EMBL" id="CAJNOK010010310">
    <property type="protein sequence ID" value="CAF1111976.1"/>
    <property type="molecule type" value="Genomic_DNA"/>
</dbReference>
<evidence type="ECO:0000313" key="3">
    <source>
        <dbReference type="EMBL" id="CAF1111976.1"/>
    </source>
</evidence>
<dbReference type="Proteomes" id="UP000682733">
    <property type="component" value="Unassembled WGS sequence"/>
</dbReference>
<dbReference type="OrthoDB" id="10018331at2759"/>
<dbReference type="AlphaFoldDB" id="A0A813SF49"/>
<evidence type="ECO:0000256" key="1">
    <source>
        <dbReference type="SAM" id="MobiDB-lite"/>
    </source>
</evidence>
<comment type="caution">
    <text evidence="2">The sequence shown here is derived from an EMBL/GenBank/DDBJ whole genome shotgun (WGS) entry which is preliminary data.</text>
</comment>
<accession>A0A813SF49</accession>
<evidence type="ECO:0000313" key="2">
    <source>
        <dbReference type="EMBL" id="CAF0796172.1"/>
    </source>
</evidence>
<name>A0A813SF49_9BILA</name>
<protein>
    <submittedName>
        <fullName evidence="2">Uncharacterized protein</fullName>
    </submittedName>
</protein>
<feature type="compositionally biased region" description="Polar residues" evidence="1">
    <location>
        <begin position="169"/>
        <end position="182"/>
    </location>
</feature>
<feature type="compositionally biased region" description="Basic residues" evidence="1">
    <location>
        <begin position="127"/>
        <end position="136"/>
    </location>
</feature>